<name>A0AAD4CJR2_ASPNN</name>
<evidence type="ECO:0000256" key="1">
    <source>
        <dbReference type="ARBA" id="ARBA00022833"/>
    </source>
</evidence>
<dbReference type="CDD" id="cd12148">
    <property type="entry name" value="fungal_TF_MHR"/>
    <property type="match status" value="1"/>
</dbReference>
<dbReference type="PANTHER" id="PTHR47171">
    <property type="entry name" value="FARA-RELATED"/>
    <property type="match status" value="1"/>
</dbReference>
<keyword evidence="5" id="KW-0539">Nucleus</keyword>
<feature type="region of interest" description="Disordered" evidence="6">
    <location>
        <begin position="479"/>
        <end position="510"/>
    </location>
</feature>
<keyword evidence="2" id="KW-0805">Transcription regulation</keyword>
<dbReference type="InterPro" id="IPR007219">
    <property type="entry name" value="XnlR_reg_dom"/>
</dbReference>
<evidence type="ECO:0000256" key="3">
    <source>
        <dbReference type="ARBA" id="ARBA00023125"/>
    </source>
</evidence>
<proteinExistence type="predicted"/>
<dbReference type="SMART" id="SM00906">
    <property type="entry name" value="Fungal_trans"/>
    <property type="match status" value="1"/>
</dbReference>
<reference evidence="8" key="1">
    <citation type="journal article" date="2019" name="Beilstein J. Org. Chem.">
        <title>Nanangenines: drimane sesquiterpenoids as the dominant metabolite cohort of a novel Australian fungus, Aspergillus nanangensis.</title>
        <authorList>
            <person name="Lacey H.J."/>
            <person name="Gilchrist C.L.M."/>
            <person name="Crombie A."/>
            <person name="Kalaitzis J.A."/>
            <person name="Vuong D."/>
            <person name="Rutledge P.J."/>
            <person name="Turner P."/>
            <person name="Pitt J.I."/>
            <person name="Lacey E."/>
            <person name="Chooi Y.H."/>
            <person name="Piggott A.M."/>
        </authorList>
    </citation>
    <scope>NUCLEOTIDE SEQUENCE</scope>
    <source>
        <strain evidence="8">MST-FP2251</strain>
    </source>
</reference>
<gene>
    <name evidence="8" type="ORF">FE257_010135</name>
</gene>
<keyword evidence="3" id="KW-0238">DNA-binding</keyword>
<comment type="caution">
    <text evidence="8">The sequence shown here is derived from an EMBL/GenBank/DDBJ whole genome shotgun (WGS) entry which is preliminary data.</text>
</comment>
<feature type="compositionally biased region" description="Polar residues" evidence="6">
    <location>
        <begin position="479"/>
        <end position="505"/>
    </location>
</feature>
<dbReference type="Pfam" id="PF04082">
    <property type="entry name" value="Fungal_trans"/>
    <property type="match status" value="1"/>
</dbReference>
<dbReference type="InterPro" id="IPR052073">
    <property type="entry name" value="Amide_Lactam_Regulators"/>
</dbReference>
<dbReference type="GO" id="GO:0008270">
    <property type="term" value="F:zinc ion binding"/>
    <property type="evidence" value="ECO:0007669"/>
    <property type="project" value="InterPro"/>
</dbReference>
<evidence type="ECO:0000256" key="4">
    <source>
        <dbReference type="ARBA" id="ARBA00023163"/>
    </source>
</evidence>
<keyword evidence="4" id="KW-0804">Transcription</keyword>
<dbReference type="Proteomes" id="UP001194746">
    <property type="component" value="Unassembled WGS sequence"/>
</dbReference>
<dbReference type="AlphaFoldDB" id="A0AAD4CJR2"/>
<reference evidence="8" key="2">
    <citation type="submission" date="2020-02" db="EMBL/GenBank/DDBJ databases">
        <authorList>
            <person name="Gilchrist C.L.M."/>
            <person name="Chooi Y.-H."/>
        </authorList>
    </citation>
    <scope>NUCLEOTIDE SEQUENCE</scope>
    <source>
        <strain evidence="8">MST-FP2251</strain>
    </source>
</reference>
<evidence type="ECO:0000256" key="2">
    <source>
        <dbReference type="ARBA" id="ARBA00023015"/>
    </source>
</evidence>
<evidence type="ECO:0000259" key="7">
    <source>
        <dbReference type="SMART" id="SM00906"/>
    </source>
</evidence>
<keyword evidence="1" id="KW-0862">Zinc</keyword>
<dbReference type="EMBL" id="VCAU01000060">
    <property type="protein sequence ID" value="KAF9887557.1"/>
    <property type="molecule type" value="Genomic_DNA"/>
</dbReference>
<sequence>MQASPPDHLDPLEVEILNRRDVFGFPTRDVCDTLIGIFFDWIAPILPVVDRHDFMKRYHHPEDPPSALLLQAIFMVASRFCINQEKIDCSVVNPRTFYRKAKALYDSGYEQNPIIAIQAVVLLGLYWDGLDDLVENGLFYWSRLGIALAQAEGLHQHETYMGLDPSAKSLRKRIWWTLYTRDRSVAAAFGRPLHINSDYCTVEHLTEKDFIEHDELTKLEYPLDLTRARFFMEYVKLCELMDLGLCLTLSSRSTQDRRISEAAQCELGLNAWLVSCPSELHWRQTRHTFLSAVLFSAFNTIVCQLQLLQEPYPSKESQSSAFNAASTIISIMETLHSHKQIQYTPSFIICHAVVSFVTLKHQMNASVPSLFHAIRLKLEVELEILEELTHTWPIARIFVELFQVMSTPDHFNPLLAAAVEKCQQRASGDYSAVPNGPRSSGSFRRPKVQQVILPQSKVILQILARESQRQPVSSLATSTVYSAPSGSSHPMVDTTVQTQPDSLSPGQDGGLGASLEDYEPLAILQNLQDIIRIAKAT</sequence>
<dbReference type="GO" id="GO:0006351">
    <property type="term" value="P:DNA-templated transcription"/>
    <property type="evidence" value="ECO:0007669"/>
    <property type="project" value="InterPro"/>
</dbReference>
<keyword evidence="9" id="KW-1185">Reference proteome</keyword>
<evidence type="ECO:0000256" key="5">
    <source>
        <dbReference type="ARBA" id="ARBA00023242"/>
    </source>
</evidence>
<evidence type="ECO:0000256" key="6">
    <source>
        <dbReference type="SAM" id="MobiDB-lite"/>
    </source>
</evidence>
<evidence type="ECO:0000313" key="8">
    <source>
        <dbReference type="EMBL" id="KAF9887557.1"/>
    </source>
</evidence>
<dbReference type="PANTHER" id="PTHR47171:SF3">
    <property type="entry name" value="FARA-RELATED"/>
    <property type="match status" value="1"/>
</dbReference>
<protein>
    <recommendedName>
        <fullName evidence="7">Xylanolytic transcriptional activator regulatory domain-containing protein</fullName>
    </recommendedName>
</protein>
<accession>A0AAD4CJR2</accession>
<dbReference type="GO" id="GO:0003677">
    <property type="term" value="F:DNA binding"/>
    <property type="evidence" value="ECO:0007669"/>
    <property type="project" value="UniProtKB-KW"/>
</dbReference>
<evidence type="ECO:0000313" key="9">
    <source>
        <dbReference type="Proteomes" id="UP001194746"/>
    </source>
</evidence>
<feature type="domain" description="Xylanolytic transcriptional activator regulatory" evidence="7">
    <location>
        <begin position="138"/>
        <end position="211"/>
    </location>
</feature>
<organism evidence="8 9">
    <name type="scientific">Aspergillus nanangensis</name>
    <dbReference type="NCBI Taxonomy" id="2582783"/>
    <lineage>
        <taxon>Eukaryota</taxon>
        <taxon>Fungi</taxon>
        <taxon>Dikarya</taxon>
        <taxon>Ascomycota</taxon>
        <taxon>Pezizomycotina</taxon>
        <taxon>Eurotiomycetes</taxon>
        <taxon>Eurotiomycetidae</taxon>
        <taxon>Eurotiales</taxon>
        <taxon>Aspergillaceae</taxon>
        <taxon>Aspergillus</taxon>
        <taxon>Aspergillus subgen. Circumdati</taxon>
    </lineage>
</organism>